<name>A0A916Z803_9SPHN</name>
<accession>A0A916Z803</accession>
<dbReference type="AlphaFoldDB" id="A0A916Z803"/>
<sequence length="145" mass="15966">MSAGFTESQRETLARLADILAPAYGKMPAASEIGIAGTMLDTVIGYRPDLRPELAQVLNRAAGHESEPWLRAFLEDEPELFAALGAVVAHGYYINEEVRRLIGYPGQERLPFDPDETPEYAANGMLGRVQARGPIWRDPRKGENA</sequence>
<reference evidence="1" key="2">
    <citation type="submission" date="2020-09" db="EMBL/GenBank/DDBJ databases">
        <authorList>
            <person name="Sun Q."/>
            <person name="Zhou Y."/>
        </authorList>
    </citation>
    <scope>NUCLEOTIDE SEQUENCE</scope>
    <source>
        <strain evidence="1">CGMCC 1.15360</strain>
    </source>
</reference>
<dbReference type="EMBL" id="BMIP01000009">
    <property type="protein sequence ID" value="GGD80435.1"/>
    <property type="molecule type" value="Genomic_DNA"/>
</dbReference>
<keyword evidence="2" id="KW-1185">Reference proteome</keyword>
<evidence type="ECO:0000313" key="1">
    <source>
        <dbReference type="EMBL" id="GGD80435.1"/>
    </source>
</evidence>
<evidence type="ECO:0008006" key="3">
    <source>
        <dbReference type="Google" id="ProtNLM"/>
    </source>
</evidence>
<organism evidence="1 2">
    <name type="scientific">Croceicoccus mobilis</name>
    <dbReference type="NCBI Taxonomy" id="1703339"/>
    <lineage>
        <taxon>Bacteria</taxon>
        <taxon>Pseudomonadati</taxon>
        <taxon>Pseudomonadota</taxon>
        <taxon>Alphaproteobacteria</taxon>
        <taxon>Sphingomonadales</taxon>
        <taxon>Erythrobacteraceae</taxon>
        <taxon>Croceicoccus</taxon>
    </lineage>
</organism>
<dbReference type="OrthoDB" id="8447184at2"/>
<dbReference type="RefSeq" id="WP_066770787.1">
    <property type="nucleotide sequence ID" value="NZ_BMIP01000009.1"/>
</dbReference>
<comment type="caution">
    <text evidence="1">The sequence shown here is derived from an EMBL/GenBank/DDBJ whole genome shotgun (WGS) entry which is preliminary data.</text>
</comment>
<gene>
    <name evidence="1" type="ORF">GCM10010990_32870</name>
</gene>
<proteinExistence type="predicted"/>
<protein>
    <recommendedName>
        <fullName evidence="3">Gluconate 2-dehydrogenase subunit 3 family protein</fullName>
    </recommendedName>
</protein>
<evidence type="ECO:0000313" key="2">
    <source>
        <dbReference type="Proteomes" id="UP000612349"/>
    </source>
</evidence>
<dbReference type="Proteomes" id="UP000612349">
    <property type="component" value="Unassembled WGS sequence"/>
</dbReference>
<reference evidence="1" key="1">
    <citation type="journal article" date="2014" name="Int. J. Syst. Evol. Microbiol.">
        <title>Complete genome sequence of Corynebacterium casei LMG S-19264T (=DSM 44701T), isolated from a smear-ripened cheese.</title>
        <authorList>
            <consortium name="US DOE Joint Genome Institute (JGI-PGF)"/>
            <person name="Walter F."/>
            <person name="Albersmeier A."/>
            <person name="Kalinowski J."/>
            <person name="Ruckert C."/>
        </authorList>
    </citation>
    <scope>NUCLEOTIDE SEQUENCE</scope>
    <source>
        <strain evidence="1">CGMCC 1.15360</strain>
    </source>
</reference>